<evidence type="ECO:0000313" key="1">
    <source>
        <dbReference type="EMBL" id="QKO28934.1"/>
    </source>
</evidence>
<reference evidence="1" key="1">
    <citation type="submission" date="2019-09" db="EMBL/GenBank/DDBJ databases">
        <authorList>
            <person name="Tao P."/>
            <person name="Yang T."/>
            <person name="Chen J."/>
            <person name="Lin C."/>
            <person name="Hu J."/>
            <person name="Zhu Y."/>
            <person name="Lv H."/>
            <person name="Tian M."/>
            <person name="Gao Q."/>
            <person name="Jia J."/>
        </authorList>
    </citation>
    <scope>NUCLEOTIDE SEQUENCE</scope>
    <source>
        <strain evidence="1">WV103</strain>
    </source>
</reference>
<sequence>MKHNRTRQRFIPNDINFDDNVSCFVEMTLDD</sequence>
<protein>
    <submittedName>
        <fullName evidence="1">Uncharacterized protein</fullName>
    </submittedName>
</protein>
<dbReference type="EMBL" id="MN481987">
    <property type="protein sequence ID" value="QKO28934.1"/>
    <property type="molecule type" value="Genomic_DNA"/>
</dbReference>
<proteinExistence type="predicted"/>
<name>A0A6N0C2J4_9ABAC</name>
<accession>A0A6N0C2J4</accession>
<organism evidence="1">
    <name type="scientific">Spodoptera exigua multiple nucleopolyhedrovirus</name>
    <dbReference type="NCBI Taxonomy" id="10454"/>
    <lineage>
        <taxon>Viruses</taxon>
        <taxon>Viruses incertae sedis</taxon>
        <taxon>Naldaviricetes</taxon>
        <taxon>Lefavirales</taxon>
        <taxon>Baculoviridae</taxon>
        <taxon>Alphabaculovirus</taxon>
    </lineage>
</organism>